<dbReference type="EMBL" id="KV417491">
    <property type="protein sequence ID" value="KZP31076.1"/>
    <property type="molecule type" value="Genomic_DNA"/>
</dbReference>
<protein>
    <recommendedName>
        <fullName evidence="3">Alcohol dehydrogenase-like C-terminal domain-containing protein</fullName>
    </recommendedName>
</protein>
<evidence type="ECO:0008006" key="3">
    <source>
        <dbReference type="Google" id="ProtNLM"/>
    </source>
</evidence>
<dbReference type="SUPFAM" id="SSF51735">
    <property type="entry name" value="NAD(P)-binding Rossmann-fold domains"/>
    <property type="match status" value="1"/>
</dbReference>
<proteinExistence type="predicted"/>
<evidence type="ECO:0000313" key="2">
    <source>
        <dbReference type="Proteomes" id="UP000076532"/>
    </source>
</evidence>
<reference evidence="1 2" key="1">
    <citation type="journal article" date="2016" name="Mol. Biol. Evol.">
        <title>Comparative Genomics of Early-Diverging Mushroom-Forming Fungi Provides Insights into the Origins of Lignocellulose Decay Capabilities.</title>
        <authorList>
            <person name="Nagy L.G."/>
            <person name="Riley R."/>
            <person name="Tritt A."/>
            <person name="Adam C."/>
            <person name="Daum C."/>
            <person name="Floudas D."/>
            <person name="Sun H."/>
            <person name="Yadav J.S."/>
            <person name="Pangilinan J."/>
            <person name="Larsson K.H."/>
            <person name="Matsuura K."/>
            <person name="Barry K."/>
            <person name="Labutti K."/>
            <person name="Kuo R."/>
            <person name="Ohm R.A."/>
            <person name="Bhattacharya S.S."/>
            <person name="Shirouzu T."/>
            <person name="Yoshinaga Y."/>
            <person name="Martin F.M."/>
            <person name="Grigoriev I.V."/>
            <person name="Hibbett D.S."/>
        </authorList>
    </citation>
    <scope>NUCLEOTIDE SEQUENCE [LARGE SCALE GENOMIC DNA]</scope>
    <source>
        <strain evidence="1 2">CBS 109695</strain>
    </source>
</reference>
<dbReference type="Proteomes" id="UP000076532">
    <property type="component" value="Unassembled WGS sequence"/>
</dbReference>
<dbReference type="InterPro" id="IPR036291">
    <property type="entry name" value="NAD(P)-bd_dom_sf"/>
</dbReference>
<dbReference type="AlphaFoldDB" id="A0A166TWZ0"/>
<evidence type="ECO:0000313" key="1">
    <source>
        <dbReference type="EMBL" id="KZP31076.1"/>
    </source>
</evidence>
<accession>A0A166TWZ0</accession>
<dbReference type="STRING" id="436010.A0A166TWZ0"/>
<gene>
    <name evidence="1" type="ORF">FIBSPDRAFT_71113</name>
</gene>
<sequence length="90" mass="9312">MDDLHLAACPVGCTTAWRATMVNGRVSSGQTVLVTGAGGGVAIIAIQLLHGPGAGFATKMPTEPRSLRTSSRKTVLRKSMWSSTQLAVSS</sequence>
<dbReference type="Gene3D" id="3.40.50.720">
    <property type="entry name" value="NAD(P)-binding Rossmann-like Domain"/>
    <property type="match status" value="1"/>
</dbReference>
<keyword evidence="2" id="KW-1185">Reference proteome</keyword>
<name>A0A166TWZ0_9AGAM</name>
<organism evidence="1 2">
    <name type="scientific">Athelia psychrophila</name>
    <dbReference type="NCBI Taxonomy" id="1759441"/>
    <lineage>
        <taxon>Eukaryota</taxon>
        <taxon>Fungi</taxon>
        <taxon>Dikarya</taxon>
        <taxon>Basidiomycota</taxon>
        <taxon>Agaricomycotina</taxon>
        <taxon>Agaricomycetes</taxon>
        <taxon>Agaricomycetidae</taxon>
        <taxon>Atheliales</taxon>
        <taxon>Atheliaceae</taxon>
        <taxon>Athelia</taxon>
    </lineage>
</organism>